<sequence>MALARLLEAINADSIEQLATALGVSRQAVYHAKTNKKIPPGWFVNIAGKYSLSLDWLVFGSGPKQRSADGPKLSESRQETAQSCPAEDFKMSDMLTKTAEVLESDTIYRTALASNINAFHQAVRNDRILAEMERRVAHLEEMSDAMSRRMEDLEKENQELKRRMEPPGQKQEVGAAG</sequence>
<dbReference type="InterPro" id="IPR010744">
    <property type="entry name" value="Phage_CI_N"/>
</dbReference>
<dbReference type="SUPFAM" id="SSF47413">
    <property type="entry name" value="lambda repressor-like DNA-binding domains"/>
    <property type="match status" value="1"/>
</dbReference>
<dbReference type="Gene3D" id="1.10.260.40">
    <property type="entry name" value="lambda repressor-like DNA-binding domains"/>
    <property type="match status" value="1"/>
</dbReference>
<dbReference type="RefSeq" id="WP_163300872.1">
    <property type="nucleotide sequence ID" value="NZ_JAAGRQ010000010.1"/>
</dbReference>
<feature type="domain" description="HTH cro/C1-type" evidence="2">
    <location>
        <begin position="14"/>
        <end position="57"/>
    </location>
</feature>
<dbReference type="EMBL" id="JAAGRQ010000010">
    <property type="protein sequence ID" value="NDY55816.1"/>
    <property type="molecule type" value="Genomic_DNA"/>
</dbReference>
<feature type="region of interest" description="Disordered" evidence="1">
    <location>
        <begin position="66"/>
        <end position="85"/>
    </location>
</feature>
<dbReference type="GO" id="GO:0045892">
    <property type="term" value="P:negative regulation of DNA-templated transcription"/>
    <property type="evidence" value="ECO:0007669"/>
    <property type="project" value="InterPro"/>
</dbReference>
<reference evidence="3 4" key="1">
    <citation type="submission" date="2020-02" db="EMBL/GenBank/DDBJ databases">
        <title>Comparative genomics of sulfur disproportionating microorganisms.</title>
        <authorList>
            <person name="Ward L.M."/>
            <person name="Bertran E."/>
            <person name="Johnston D.T."/>
        </authorList>
    </citation>
    <scope>NUCLEOTIDE SEQUENCE [LARGE SCALE GENOMIC DNA]</scope>
    <source>
        <strain evidence="3 4">DSM 3696</strain>
    </source>
</reference>
<organism evidence="3 4">
    <name type="scientific">Desulfolutivibrio sulfodismutans</name>
    <dbReference type="NCBI Taxonomy" id="63561"/>
    <lineage>
        <taxon>Bacteria</taxon>
        <taxon>Pseudomonadati</taxon>
        <taxon>Thermodesulfobacteriota</taxon>
        <taxon>Desulfovibrionia</taxon>
        <taxon>Desulfovibrionales</taxon>
        <taxon>Desulfovibrionaceae</taxon>
        <taxon>Desulfolutivibrio</taxon>
    </lineage>
</organism>
<evidence type="ECO:0000313" key="4">
    <source>
        <dbReference type="Proteomes" id="UP000469724"/>
    </source>
</evidence>
<feature type="region of interest" description="Disordered" evidence="1">
    <location>
        <begin position="152"/>
        <end position="177"/>
    </location>
</feature>
<accession>A0A7K3NHZ1</accession>
<dbReference type="InterPro" id="IPR001387">
    <property type="entry name" value="Cro/C1-type_HTH"/>
</dbReference>
<dbReference type="Proteomes" id="UP000469724">
    <property type="component" value="Unassembled WGS sequence"/>
</dbReference>
<dbReference type="Pfam" id="PF07022">
    <property type="entry name" value="Phage_CI_repr"/>
    <property type="match status" value="1"/>
</dbReference>
<feature type="compositionally biased region" description="Basic and acidic residues" evidence="1">
    <location>
        <begin position="66"/>
        <end position="78"/>
    </location>
</feature>
<protein>
    <recommendedName>
        <fullName evidence="2">HTH cro/C1-type domain-containing protein</fullName>
    </recommendedName>
</protein>
<dbReference type="AlphaFoldDB" id="A0A7K3NHZ1"/>
<keyword evidence="4" id="KW-1185">Reference proteome</keyword>
<evidence type="ECO:0000313" key="3">
    <source>
        <dbReference type="EMBL" id="NDY55816.1"/>
    </source>
</evidence>
<evidence type="ECO:0000256" key="1">
    <source>
        <dbReference type="SAM" id="MobiDB-lite"/>
    </source>
</evidence>
<proteinExistence type="predicted"/>
<name>A0A7K3NHZ1_9BACT</name>
<dbReference type="GO" id="GO:0003677">
    <property type="term" value="F:DNA binding"/>
    <property type="evidence" value="ECO:0007669"/>
    <property type="project" value="InterPro"/>
</dbReference>
<gene>
    <name evidence="3" type="ORF">G3N56_03545</name>
</gene>
<feature type="compositionally biased region" description="Basic and acidic residues" evidence="1">
    <location>
        <begin position="152"/>
        <end position="165"/>
    </location>
</feature>
<dbReference type="PROSITE" id="PS50943">
    <property type="entry name" value="HTH_CROC1"/>
    <property type="match status" value="1"/>
</dbReference>
<comment type="caution">
    <text evidence="3">The sequence shown here is derived from an EMBL/GenBank/DDBJ whole genome shotgun (WGS) entry which is preliminary data.</text>
</comment>
<evidence type="ECO:0000259" key="2">
    <source>
        <dbReference type="PROSITE" id="PS50943"/>
    </source>
</evidence>
<dbReference type="InterPro" id="IPR010982">
    <property type="entry name" value="Lambda_DNA-bd_dom_sf"/>
</dbReference>